<protein>
    <recommendedName>
        <fullName evidence="9">Ion transport domain-containing protein</fullName>
    </recommendedName>
</protein>
<dbReference type="GO" id="GO:0005216">
    <property type="term" value="F:monoatomic ion channel activity"/>
    <property type="evidence" value="ECO:0007669"/>
    <property type="project" value="InterPro"/>
</dbReference>
<feature type="repeat" description="WD" evidence="7">
    <location>
        <begin position="173"/>
        <end position="214"/>
    </location>
</feature>
<dbReference type="InterPro" id="IPR036322">
    <property type="entry name" value="WD40_repeat_dom_sf"/>
</dbReference>
<dbReference type="EMBL" id="MPUH01000490">
    <property type="protein sequence ID" value="OMJ79063.1"/>
    <property type="molecule type" value="Genomic_DNA"/>
</dbReference>
<comment type="caution">
    <text evidence="10">The sequence shown here is derived from an EMBL/GenBank/DDBJ whole genome shotgun (WGS) entry which is preliminary data.</text>
</comment>
<dbReference type="Pfam" id="PF00400">
    <property type="entry name" value="WD40"/>
    <property type="match status" value="4"/>
</dbReference>
<dbReference type="GO" id="GO:0016020">
    <property type="term" value="C:membrane"/>
    <property type="evidence" value="ECO:0007669"/>
    <property type="project" value="UniProtKB-SubCell"/>
</dbReference>
<evidence type="ECO:0000256" key="4">
    <source>
        <dbReference type="ARBA" id="ARBA00022737"/>
    </source>
</evidence>
<dbReference type="PROSITE" id="PS50082">
    <property type="entry name" value="WD_REPEATS_2"/>
    <property type="match status" value="4"/>
</dbReference>
<dbReference type="PANTHER" id="PTHR19857">
    <property type="entry name" value="MITOCHONDRIAL DIVISION PROTEIN 1-RELATED"/>
    <property type="match status" value="1"/>
</dbReference>
<keyword evidence="2 7" id="KW-0853">WD repeat</keyword>
<dbReference type="SMART" id="SM00320">
    <property type="entry name" value="WD40"/>
    <property type="match status" value="11"/>
</dbReference>
<feature type="transmembrane region" description="Helical" evidence="8">
    <location>
        <begin position="853"/>
        <end position="876"/>
    </location>
</feature>
<evidence type="ECO:0000256" key="7">
    <source>
        <dbReference type="PROSITE-ProRule" id="PRU00221"/>
    </source>
</evidence>
<evidence type="ECO:0000256" key="2">
    <source>
        <dbReference type="ARBA" id="ARBA00022574"/>
    </source>
</evidence>
<gene>
    <name evidence="10" type="ORF">SteCoe_21010</name>
</gene>
<keyword evidence="6 8" id="KW-0472">Membrane</keyword>
<dbReference type="Pfam" id="PF00520">
    <property type="entry name" value="Ion_trans"/>
    <property type="match status" value="1"/>
</dbReference>
<sequence length="1185" mass="136718">MEDSIMNSSSTQPSNIQRAASVNKPIISEANKLEELFATITAQTNPACKIIYTQNIVTTVCISSDEKYLIAGTNTGGIFVWKFHELNEPPIVWTGNTSTINVILCDPNGIIYAGNDAGLVIQWNILNLQTKTYRKDKYGVTAIELLGESKFLIASKNTMIELWHEKKGKLYVGEGHEDVVTCMKIDVNKKTVYTGSSDYSIKVWEIDEDIIEETRSINDAHNAGVVILEIYDNTLISGDMDGEIIIWNLEYFEQTNRISLKEEIKSIAKSTDNRYLFTATESTEKMHIRIWNLSKISDEKPFAIKNAHSASINTMVYMGKSGKLITAGQEKTLKIWDFSKTISGSLALKIESITAMSFSQYILIYAQKSSITLCTNVDYRQLRTLETIPNIKIIASDTQNSILAHSSPDNILYIWRLKLYSEPYCKFQHPEEITCITFYDKNHILTGCTDGIARVWSLVYQKIDHEYPKSINITAVKCSLKYAYIANSDGVISIWSKKNYSLKKKVEYKANVKTIDVSNSDILVAGGEGCTIKFWRWKDMIYKIKHEELVGHTGNIIKIIVVKDLIYSASYDKTIKIWSINLKMLYYSLSLEYVISDFYLSDKSENLYFLSPEGILNLRNPLKSEEILVYPQKYSWLYLKYLQKLFKNKTKIFDAYWKDYVIFPHLVNLLYIFIKANHPDLLKQAITSGVKFLQEQNGESPLSVSLIWRNYNCADVILKTLAKMKLHKEPGIVENIESCMTKIINSNLSKLPKFFESLFPIVSSRLTLYSQMKSKAPMILENKSRKIEENNFVDYEGKDKEQVEFKSSIVRFDFILGSQESMQLLRAITHSNNPDFFRTALLKSILKYKWEKVYFILLGEALLYGIMVFIVSYMTIVGNINIGSWIFGILNTIMLIKEEVQLIESPKKYIRDFWNIMDVARIILSYVLIIYQQNENESVILEQILTILYWARAVTYFRIFDKTRYLIRMIIETFSDIVPFLLIFFTATFTFSLLFFITNQSDNLALTFVYTYKLNFNDFSGFLSDDWSTQNFNTMFWVIFFISSILNSIVLLNMLIAIMSDTYDRVQEDQVVADCKEMAGLIMQAEGMIFWRRKISKKGYLQRCDYVRHLTSETTEWMGKIRAIKKSITRLNLKSRSNDKKINQMQNKILIKIKELKGINESISKKITDMEGTTNSNKSSSSFIL</sequence>
<dbReference type="Gene3D" id="2.130.10.10">
    <property type="entry name" value="YVTN repeat-like/Quinoprotein amine dehydrogenase"/>
    <property type="match status" value="3"/>
</dbReference>
<dbReference type="InterPro" id="IPR015943">
    <property type="entry name" value="WD40/YVTN_repeat-like_dom_sf"/>
</dbReference>
<comment type="subcellular location">
    <subcellularLocation>
        <location evidence="1">Membrane</location>
        <topology evidence="1">Multi-pass membrane protein</topology>
    </subcellularLocation>
</comment>
<dbReference type="AlphaFoldDB" id="A0A1R2BQI2"/>
<keyword evidence="5 8" id="KW-1133">Transmembrane helix</keyword>
<feature type="repeat" description="WD" evidence="7">
    <location>
        <begin position="218"/>
        <end position="257"/>
    </location>
</feature>
<keyword evidence="4" id="KW-0677">Repeat</keyword>
<dbReference type="Gene3D" id="1.20.120.350">
    <property type="entry name" value="Voltage-gated potassium channels. Chain C"/>
    <property type="match status" value="1"/>
</dbReference>
<dbReference type="InterPro" id="IPR005821">
    <property type="entry name" value="Ion_trans_dom"/>
</dbReference>
<evidence type="ECO:0000313" key="10">
    <source>
        <dbReference type="EMBL" id="OMJ79063.1"/>
    </source>
</evidence>
<dbReference type="SUPFAM" id="SSF50978">
    <property type="entry name" value="WD40 repeat-like"/>
    <property type="match status" value="2"/>
</dbReference>
<dbReference type="InterPro" id="IPR027359">
    <property type="entry name" value="Volt_channel_dom_sf"/>
</dbReference>
<evidence type="ECO:0000313" key="11">
    <source>
        <dbReference type="Proteomes" id="UP000187209"/>
    </source>
</evidence>
<dbReference type="InterPro" id="IPR019775">
    <property type="entry name" value="WD40_repeat_CS"/>
</dbReference>
<proteinExistence type="predicted"/>
<reference evidence="10 11" key="1">
    <citation type="submission" date="2016-11" db="EMBL/GenBank/DDBJ databases">
        <title>The macronuclear genome of Stentor coeruleus: a giant cell with tiny introns.</title>
        <authorList>
            <person name="Slabodnick M."/>
            <person name="Ruby J.G."/>
            <person name="Reiff S.B."/>
            <person name="Swart E.C."/>
            <person name="Gosai S."/>
            <person name="Prabakaran S."/>
            <person name="Witkowska E."/>
            <person name="Larue G.E."/>
            <person name="Fisher S."/>
            <person name="Freeman R.M."/>
            <person name="Gunawardena J."/>
            <person name="Chu W."/>
            <person name="Stover N.A."/>
            <person name="Gregory B.D."/>
            <person name="Nowacki M."/>
            <person name="Derisi J."/>
            <person name="Roy S.W."/>
            <person name="Marshall W.F."/>
            <person name="Sood P."/>
        </authorList>
    </citation>
    <scope>NUCLEOTIDE SEQUENCE [LARGE SCALE GENOMIC DNA]</scope>
    <source>
        <strain evidence="10">WM001</strain>
    </source>
</reference>
<dbReference type="OrthoDB" id="437584at2759"/>
<feature type="transmembrane region" description="Helical" evidence="8">
    <location>
        <begin position="977"/>
        <end position="997"/>
    </location>
</feature>
<name>A0A1R2BQI2_9CILI</name>
<dbReference type="InterPro" id="IPR051179">
    <property type="entry name" value="WD_repeat_multifunction"/>
</dbReference>
<evidence type="ECO:0000256" key="1">
    <source>
        <dbReference type="ARBA" id="ARBA00004141"/>
    </source>
</evidence>
<dbReference type="PROSITE" id="PS50294">
    <property type="entry name" value="WD_REPEATS_REGION"/>
    <property type="match status" value="2"/>
</dbReference>
<evidence type="ECO:0000259" key="9">
    <source>
        <dbReference type="Pfam" id="PF00520"/>
    </source>
</evidence>
<dbReference type="Proteomes" id="UP000187209">
    <property type="component" value="Unassembled WGS sequence"/>
</dbReference>
<dbReference type="InterPro" id="IPR001680">
    <property type="entry name" value="WD40_rpt"/>
</dbReference>
<evidence type="ECO:0000256" key="3">
    <source>
        <dbReference type="ARBA" id="ARBA00022692"/>
    </source>
</evidence>
<dbReference type="PROSITE" id="PS00678">
    <property type="entry name" value="WD_REPEATS_1"/>
    <property type="match status" value="2"/>
</dbReference>
<feature type="repeat" description="WD" evidence="7">
    <location>
        <begin position="305"/>
        <end position="339"/>
    </location>
</feature>
<keyword evidence="11" id="KW-1185">Reference proteome</keyword>
<evidence type="ECO:0000256" key="5">
    <source>
        <dbReference type="ARBA" id="ARBA00022989"/>
    </source>
</evidence>
<evidence type="ECO:0000256" key="6">
    <source>
        <dbReference type="ARBA" id="ARBA00023136"/>
    </source>
</evidence>
<accession>A0A1R2BQI2</accession>
<feature type="transmembrane region" description="Helical" evidence="8">
    <location>
        <begin position="1035"/>
        <end position="1058"/>
    </location>
</feature>
<organism evidence="10 11">
    <name type="scientific">Stentor coeruleus</name>
    <dbReference type="NCBI Taxonomy" id="5963"/>
    <lineage>
        <taxon>Eukaryota</taxon>
        <taxon>Sar</taxon>
        <taxon>Alveolata</taxon>
        <taxon>Ciliophora</taxon>
        <taxon>Postciliodesmatophora</taxon>
        <taxon>Heterotrichea</taxon>
        <taxon>Heterotrichida</taxon>
        <taxon>Stentoridae</taxon>
        <taxon>Stentor</taxon>
    </lineage>
</organism>
<feature type="domain" description="Ion transport" evidence="9">
    <location>
        <begin position="890"/>
        <end position="1070"/>
    </location>
</feature>
<evidence type="ECO:0000256" key="8">
    <source>
        <dbReference type="SAM" id="Phobius"/>
    </source>
</evidence>
<keyword evidence="3 8" id="KW-0812">Transmembrane</keyword>
<feature type="repeat" description="WD" evidence="7">
    <location>
        <begin position="549"/>
        <end position="581"/>
    </location>
</feature>